<evidence type="ECO:0000313" key="2">
    <source>
        <dbReference type="Proteomes" id="UP000027265"/>
    </source>
</evidence>
<dbReference type="Proteomes" id="UP000027265">
    <property type="component" value="Unassembled WGS sequence"/>
</dbReference>
<proteinExistence type="predicted"/>
<name>A0A067PN42_9AGAM</name>
<dbReference type="AlphaFoldDB" id="A0A067PN42"/>
<accession>A0A067PN42</accession>
<sequence length="64" mass="7285">MQLQASLSADEKPHDYREMCHFTALGGNLWPTIWIGGWWIVWTARFILSLQEVDGSAHGEGVDR</sequence>
<evidence type="ECO:0000313" key="1">
    <source>
        <dbReference type="EMBL" id="KDQ55220.1"/>
    </source>
</evidence>
<protein>
    <submittedName>
        <fullName evidence="1">Uncharacterized protein</fullName>
    </submittedName>
</protein>
<gene>
    <name evidence="1" type="ORF">JAAARDRAFT_37749</name>
</gene>
<keyword evidence="2" id="KW-1185">Reference proteome</keyword>
<organism evidence="1 2">
    <name type="scientific">Jaapia argillacea MUCL 33604</name>
    <dbReference type="NCBI Taxonomy" id="933084"/>
    <lineage>
        <taxon>Eukaryota</taxon>
        <taxon>Fungi</taxon>
        <taxon>Dikarya</taxon>
        <taxon>Basidiomycota</taxon>
        <taxon>Agaricomycotina</taxon>
        <taxon>Agaricomycetes</taxon>
        <taxon>Agaricomycetidae</taxon>
        <taxon>Jaapiales</taxon>
        <taxon>Jaapiaceae</taxon>
        <taxon>Jaapia</taxon>
    </lineage>
</organism>
<dbReference type="EMBL" id="KL197726">
    <property type="protein sequence ID" value="KDQ55220.1"/>
    <property type="molecule type" value="Genomic_DNA"/>
</dbReference>
<dbReference type="HOGENOM" id="CLU_2867965_0_0_1"/>
<dbReference type="InParanoid" id="A0A067PN42"/>
<reference evidence="2" key="1">
    <citation type="journal article" date="2014" name="Proc. Natl. Acad. Sci. U.S.A.">
        <title>Extensive sampling of basidiomycete genomes demonstrates inadequacy of the white-rot/brown-rot paradigm for wood decay fungi.</title>
        <authorList>
            <person name="Riley R."/>
            <person name="Salamov A.A."/>
            <person name="Brown D.W."/>
            <person name="Nagy L.G."/>
            <person name="Floudas D."/>
            <person name="Held B.W."/>
            <person name="Levasseur A."/>
            <person name="Lombard V."/>
            <person name="Morin E."/>
            <person name="Otillar R."/>
            <person name="Lindquist E.A."/>
            <person name="Sun H."/>
            <person name="LaButti K.M."/>
            <person name="Schmutz J."/>
            <person name="Jabbour D."/>
            <person name="Luo H."/>
            <person name="Baker S.E."/>
            <person name="Pisabarro A.G."/>
            <person name="Walton J.D."/>
            <person name="Blanchette R.A."/>
            <person name="Henrissat B."/>
            <person name="Martin F."/>
            <person name="Cullen D."/>
            <person name="Hibbett D.S."/>
            <person name="Grigoriev I.V."/>
        </authorList>
    </citation>
    <scope>NUCLEOTIDE SEQUENCE [LARGE SCALE GENOMIC DNA]</scope>
    <source>
        <strain evidence="2">MUCL 33604</strain>
    </source>
</reference>